<evidence type="ECO:0000313" key="1">
    <source>
        <dbReference type="EMBL" id="MEP0820127.1"/>
    </source>
</evidence>
<comment type="caution">
    <text evidence="1">The sequence shown here is derived from an EMBL/GenBank/DDBJ whole genome shotgun (WGS) entry which is preliminary data.</text>
</comment>
<sequence>MTHPPTGAPLPNLALIDQAQQAIADFERSVAPGMWPYLDKATVVAEMRSRITDPFQINQGGQPFCGPAAIAFELVRKQPVRYVEICRSLYEVGSFQSKTRRVEATSRLRQSQGRLRMGQADWMLLSTLRDSENLLFPVDPGAPDVMRNLSGMTKSWEMKGWVREILGYRDVKYDHTYLFGEFEALTEAADVIAAGGVAFALITAEGLLQNKKPLLPYPSHWVTLVGNIVIQKGQFLQHDSGHFSCEIYSWAKKMKLDADEGPFEDYFWGVVLGRP</sequence>
<name>A0ABV0JEB8_9CYAN</name>
<evidence type="ECO:0000313" key="2">
    <source>
        <dbReference type="Proteomes" id="UP001464891"/>
    </source>
</evidence>
<evidence type="ECO:0008006" key="3">
    <source>
        <dbReference type="Google" id="ProtNLM"/>
    </source>
</evidence>
<dbReference type="EMBL" id="JAMPKM010000020">
    <property type="protein sequence ID" value="MEP0820127.1"/>
    <property type="molecule type" value="Genomic_DNA"/>
</dbReference>
<reference evidence="1 2" key="1">
    <citation type="submission" date="2022-04" db="EMBL/GenBank/DDBJ databases">
        <title>Positive selection, recombination, and allopatry shape intraspecific diversity of widespread and dominant cyanobacteria.</title>
        <authorList>
            <person name="Wei J."/>
            <person name="Shu W."/>
            <person name="Hu C."/>
        </authorList>
    </citation>
    <scope>NUCLEOTIDE SEQUENCE [LARGE SCALE GENOMIC DNA]</scope>
    <source>
        <strain evidence="1 2">GB2-A4</strain>
    </source>
</reference>
<accession>A0ABV0JEB8</accession>
<keyword evidence="2" id="KW-1185">Reference proteome</keyword>
<dbReference type="RefSeq" id="WP_206755440.1">
    <property type="nucleotide sequence ID" value="NZ_JAMPKM010000020.1"/>
</dbReference>
<protein>
    <recommendedName>
        <fullName evidence="3">Peptidase C39-like domain-containing protein</fullName>
    </recommendedName>
</protein>
<gene>
    <name evidence="1" type="ORF">NC998_23765</name>
</gene>
<proteinExistence type="predicted"/>
<organism evidence="1 2">
    <name type="scientific">Trichocoleus desertorum GB2-A4</name>
    <dbReference type="NCBI Taxonomy" id="2933944"/>
    <lineage>
        <taxon>Bacteria</taxon>
        <taxon>Bacillati</taxon>
        <taxon>Cyanobacteriota</taxon>
        <taxon>Cyanophyceae</taxon>
        <taxon>Leptolyngbyales</taxon>
        <taxon>Trichocoleusaceae</taxon>
        <taxon>Trichocoleus</taxon>
    </lineage>
</organism>
<dbReference type="Proteomes" id="UP001464891">
    <property type="component" value="Unassembled WGS sequence"/>
</dbReference>